<name>A0A081AMG7_PHYNI</name>
<comment type="caution">
    <text evidence="4">The sequence shown here is derived from an EMBL/GenBank/DDBJ whole genome shotgun (WGS) entry which is preliminary data.</text>
</comment>
<feature type="compositionally biased region" description="Basic and acidic residues" evidence="1">
    <location>
        <begin position="65"/>
        <end position="78"/>
    </location>
</feature>
<evidence type="ECO:0000313" key="5">
    <source>
        <dbReference type="Proteomes" id="UP000028582"/>
    </source>
</evidence>
<dbReference type="EMBL" id="ANJA01001039">
    <property type="protein sequence ID" value="ETO80078.1"/>
    <property type="molecule type" value="Genomic_DNA"/>
</dbReference>
<dbReference type="AlphaFoldDB" id="A0A081AMG7"/>
<evidence type="ECO:0000256" key="3">
    <source>
        <dbReference type="SAM" id="SignalP"/>
    </source>
</evidence>
<evidence type="ECO:0000313" key="4">
    <source>
        <dbReference type="EMBL" id="ETO80078.1"/>
    </source>
</evidence>
<evidence type="ECO:0000256" key="2">
    <source>
        <dbReference type="SAM" id="Phobius"/>
    </source>
</evidence>
<evidence type="ECO:0008006" key="6">
    <source>
        <dbReference type="Google" id="ProtNLM"/>
    </source>
</evidence>
<keyword evidence="2" id="KW-1133">Transmembrane helix</keyword>
<proteinExistence type="predicted"/>
<feature type="chain" id="PRO_5001754435" description="RxLR effector protein" evidence="3">
    <location>
        <begin position="22"/>
        <end position="206"/>
    </location>
</feature>
<feature type="transmembrane region" description="Helical" evidence="2">
    <location>
        <begin position="178"/>
        <end position="200"/>
    </location>
</feature>
<sequence>MRRSSFLTLLLFTFHSVLVSAENTYQRISDSGAKNTNQGVSVKSDSSLAGLQAVDAHQSVQGDHTAVHADAKPDGSAEEEARGLKKLFRWKPKNVAKLQRGPTLMKGVEHLKNNPALITKNLRTINKSNPTVVKRFEAVANNPGVVESLQKAPKAQSAKKLNSFLTKDEDLSDDIAELVWGLVVLFIVGSLVGTISWAFGQAFREP</sequence>
<gene>
    <name evidence="4" type="ORF">F444_05354</name>
</gene>
<feature type="region of interest" description="Disordered" evidence="1">
    <location>
        <begin position="57"/>
        <end position="78"/>
    </location>
</feature>
<organism evidence="4 5">
    <name type="scientific">Phytophthora nicotianae P1976</name>
    <dbReference type="NCBI Taxonomy" id="1317066"/>
    <lineage>
        <taxon>Eukaryota</taxon>
        <taxon>Sar</taxon>
        <taxon>Stramenopiles</taxon>
        <taxon>Oomycota</taxon>
        <taxon>Peronosporomycetes</taxon>
        <taxon>Peronosporales</taxon>
        <taxon>Peronosporaceae</taxon>
        <taxon>Phytophthora</taxon>
    </lineage>
</organism>
<keyword evidence="3" id="KW-0732">Signal</keyword>
<feature type="signal peptide" evidence="3">
    <location>
        <begin position="1"/>
        <end position="21"/>
    </location>
</feature>
<reference evidence="4 5" key="1">
    <citation type="submission" date="2013-11" db="EMBL/GenBank/DDBJ databases">
        <title>The Genome Sequence of Phytophthora parasitica P1976.</title>
        <authorList>
            <consortium name="The Broad Institute Genomics Platform"/>
            <person name="Russ C."/>
            <person name="Tyler B."/>
            <person name="Panabieres F."/>
            <person name="Shan W."/>
            <person name="Tripathy S."/>
            <person name="Grunwald N."/>
            <person name="Machado M."/>
            <person name="Johnson C.S."/>
            <person name="Walker B."/>
            <person name="Young S."/>
            <person name="Zeng Q."/>
            <person name="Gargeya S."/>
            <person name="Fitzgerald M."/>
            <person name="Haas B."/>
            <person name="Abouelleil A."/>
            <person name="Allen A.W."/>
            <person name="Alvarado L."/>
            <person name="Arachchi H.M."/>
            <person name="Berlin A.M."/>
            <person name="Chapman S.B."/>
            <person name="Gainer-Dewar J."/>
            <person name="Goldberg J."/>
            <person name="Griggs A."/>
            <person name="Gujja S."/>
            <person name="Hansen M."/>
            <person name="Howarth C."/>
            <person name="Imamovic A."/>
            <person name="Ireland A."/>
            <person name="Larimer J."/>
            <person name="McCowan C."/>
            <person name="Murphy C."/>
            <person name="Pearson M."/>
            <person name="Poon T.W."/>
            <person name="Priest M."/>
            <person name="Roberts A."/>
            <person name="Saif S."/>
            <person name="Shea T."/>
            <person name="Sisk P."/>
            <person name="Sykes S."/>
            <person name="Wortman J."/>
            <person name="Nusbaum C."/>
            <person name="Birren B."/>
        </authorList>
    </citation>
    <scope>NUCLEOTIDE SEQUENCE [LARGE SCALE GENOMIC DNA]</scope>
    <source>
        <strain evidence="4 5">P1976</strain>
    </source>
</reference>
<evidence type="ECO:0000256" key="1">
    <source>
        <dbReference type="SAM" id="MobiDB-lite"/>
    </source>
</evidence>
<accession>A0A081AMG7</accession>
<keyword evidence="2" id="KW-0812">Transmembrane</keyword>
<dbReference type="Proteomes" id="UP000028582">
    <property type="component" value="Unassembled WGS sequence"/>
</dbReference>
<keyword evidence="2" id="KW-0472">Membrane</keyword>
<protein>
    <recommendedName>
        <fullName evidence="6">RxLR effector protein</fullName>
    </recommendedName>
</protein>